<dbReference type="KEGG" id="cavi:CAV_0879"/>
<dbReference type="InterPro" id="IPR011250">
    <property type="entry name" value="OMP/PagP_B-barrel"/>
</dbReference>
<dbReference type="SUPFAM" id="SSF56925">
    <property type="entry name" value="OMPA-like"/>
    <property type="match status" value="1"/>
</dbReference>
<keyword evidence="1" id="KW-0732">Signal</keyword>
<evidence type="ECO:0008006" key="4">
    <source>
        <dbReference type="Google" id="ProtNLM"/>
    </source>
</evidence>
<feature type="signal peptide" evidence="1">
    <location>
        <begin position="1"/>
        <end position="20"/>
    </location>
</feature>
<sequence length="201" mass="21645">MKKILASVAVVAALSTSAVAEESGYFAGLSWGYGSAGNKISWLGLTSSGDEGRKGTSPLRFGVYGGYNQMFDNAFGARYYASIDFGGNYTDGSNKPHLKAPWNLYVNADAIYNFTSGGVEFGAFGGLGLGYVNYEYVVDKQGKSKGGVDLGLNLGLRANYELFGSKFTTELYTRTGLYSSVKIYDQKINNSIIGLRTSYNF</sequence>
<dbReference type="Proteomes" id="UP000201169">
    <property type="component" value="Chromosome"/>
</dbReference>
<reference evidence="2 3" key="1">
    <citation type="submission" date="2017-07" db="EMBL/GenBank/DDBJ databases">
        <title>Analysis of two Campylobacter avium genomes and identification of a novel hippuricase gene.</title>
        <authorList>
            <person name="Miller W.G."/>
            <person name="Chapman M.H."/>
            <person name="Yee E."/>
            <person name="Revez J."/>
            <person name="Bono J.L."/>
            <person name="Rossi M."/>
        </authorList>
    </citation>
    <scope>NUCLEOTIDE SEQUENCE [LARGE SCALE GENOMIC DNA]</scope>
    <source>
        <strain evidence="2 3">LMG 24591</strain>
    </source>
</reference>
<dbReference type="OrthoDB" id="5360610at2"/>
<keyword evidence="3" id="KW-1185">Reference proteome</keyword>
<dbReference type="AlphaFoldDB" id="A0A222MXI6"/>
<gene>
    <name evidence="2" type="ORF">CAV_0879</name>
</gene>
<evidence type="ECO:0000256" key="1">
    <source>
        <dbReference type="SAM" id="SignalP"/>
    </source>
</evidence>
<evidence type="ECO:0000313" key="2">
    <source>
        <dbReference type="EMBL" id="ASQ30541.1"/>
    </source>
</evidence>
<accession>A0A222MXI6</accession>
<name>A0A222MXI6_9BACT</name>
<dbReference type="RefSeq" id="WP_094325296.1">
    <property type="nucleotide sequence ID" value="NZ_CP022347.1"/>
</dbReference>
<evidence type="ECO:0000313" key="3">
    <source>
        <dbReference type="Proteomes" id="UP000201169"/>
    </source>
</evidence>
<organism evidence="2 3">
    <name type="scientific">Campylobacter avium LMG 24591</name>
    <dbReference type="NCBI Taxonomy" id="522484"/>
    <lineage>
        <taxon>Bacteria</taxon>
        <taxon>Pseudomonadati</taxon>
        <taxon>Campylobacterota</taxon>
        <taxon>Epsilonproteobacteria</taxon>
        <taxon>Campylobacterales</taxon>
        <taxon>Campylobacteraceae</taxon>
        <taxon>Campylobacter</taxon>
    </lineage>
</organism>
<dbReference type="EMBL" id="CP022347">
    <property type="protein sequence ID" value="ASQ30541.1"/>
    <property type="molecule type" value="Genomic_DNA"/>
</dbReference>
<dbReference type="InterPro" id="IPR002718">
    <property type="entry name" value="OMP_Helicobacter"/>
</dbReference>
<proteinExistence type="predicted"/>
<feature type="chain" id="PRO_5011990736" description="Outer membrane protein beta-barrel domain-containing protein" evidence="1">
    <location>
        <begin position="21"/>
        <end position="201"/>
    </location>
</feature>
<protein>
    <recommendedName>
        <fullName evidence="4">Outer membrane protein beta-barrel domain-containing protein</fullName>
    </recommendedName>
</protein>
<dbReference type="Pfam" id="PF01856">
    <property type="entry name" value="HP_OMP"/>
    <property type="match status" value="1"/>
</dbReference>